<dbReference type="CDD" id="cd00093">
    <property type="entry name" value="HTH_XRE"/>
    <property type="match status" value="1"/>
</dbReference>
<accession>A0A5S4GQE6</accession>
<gene>
    <name evidence="3" type="ORF">ETD96_24070</name>
</gene>
<dbReference type="PROSITE" id="PS50943">
    <property type="entry name" value="HTH_CROC1"/>
    <property type="match status" value="1"/>
</dbReference>
<dbReference type="Pfam" id="PF01381">
    <property type="entry name" value="HTH_3"/>
    <property type="match status" value="1"/>
</dbReference>
<feature type="domain" description="HTH cro/C1-type" evidence="2">
    <location>
        <begin position="13"/>
        <end position="70"/>
    </location>
</feature>
<evidence type="ECO:0000256" key="1">
    <source>
        <dbReference type="SAM" id="MobiDB-lite"/>
    </source>
</evidence>
<dbReference type="Gene3D" id="1.10.260.40">
    <property type="entry name" value="lambda repressor-like DNA-binding domains"/>
    <property type="match status" value="1"/>
</dbReference>
<proteinExistence type="predicted"/>
<organism evidence="3 4">
    <name type="scientific">Actinomadura geliboluensis</name>
    <dbReference type="NCBI Taxonomy" id="882440"/>
    <lineage>
        <taxon>Bacteria</taxon>
        <taxon>Bacillati</taxon>
        <taxon>Actinomycetota</taxon>
        <taxon>Actinomycetes</taxon>
        <taxon>Streptosporangiales</taxon>
        <taxon>Thermomonosporaceae</taxon>
        <taxon>Actinomadura</taxon>
    </lineage>
</organism>
<evidence type="ECO:0000313" key="4">
    <source>
        <dbReference type="Proteomes" id="UP000305238"/>
    </source>
</evidence>
<dbReference type="OrthoDB" id="513181at2"/>
<protein>
    <submittedName>
        <fullName evidence="3">Helix-turn-helix domain-containing protein</fullName>
    </submittedName>
</protein>
<feature type="region of interest" description="Disordered" evidence="1">
    <location>
        <begin position="395"/>
        <end position="417"/>
    </location>
</feature>
<feature type="compositionally biased region" description="Polar residues" evidence="1">
    <location>
        <begin position="397"/>
        <end position="412"/>
    </location>
</feature>
<dbReference type="Proteomes" id="UP000305238">
    <property type="component" value="Unassembled WGS sequence"/>
</dbReference>
<evidence type="ECO:0000259" key="2">
    <source>
        <dbReference type="PROSITE" id="PS50943"/>
    </source>
</evidence>
<evidence type="ECO:0000313" key="3">
    <source>
        <dbReference type="EMBL" id="TMR34982.1"/>
    </source>
</evidence>
<comment type="caution">
    <text evidence="3">The sequence shown here is derived from an EMBL/GenBank/DDBJ whole genome shotgun (WGS) entry which is preliminary data.</text>
</comment>
<dbReference type="InterPro" id="IPR010982">
    <property type="entry name" value="Lambda_DNA-bd_dom_sf"/>
</dbReference>
<dbReference type="SUPFAM" id="SSF47413">
    <property type="entry name" value="lambda repressor-like DNA-binding domains"/>
    <property type="match status" value="1"/>
</dbReference>
<dbReference type="GO" id="GO:0003677">
    <property type="term" value="F:DNA binding"/>
    <property type="evidence" value="ECO:0007669"/>
    <property type="project" value="InterPro"/>
</dbReference>
<name>A0A5S4GQE6_9ACTN</name>
<dbReference type="EMBL" id="VCKZ01000189">
    <property type="protein sequence ID" value="TMR34982.1"/>
    <property type="molecule type" value="Genomic_DNA"/>
</dbReference>
<dbReference type="RefSeq" id="WP_138638747.1">
    <property type="nucleotide sequence ID" value="NZ_VCKZ01000189.1"/>
</dbReference>
<keyword evidence="4" id="KW-1185">Reference proteome</keyword>
<dbReference type="InterPro" id="IPR001387">
    <property type="entry name" value="Cro/C1-type_HTH"/>
</dbReference>
<dbReference type="AlphaFoldDB" id="A0A5S4GQE6"/>
<sequence>MTSAEATALGGVIRRRRIGRNITQEELGKRAGYKSGAGVSISRIESGTVKPTPEKLRGIAKALNTTVEALEREAGIVHPKPSSSVQGQSIKARKKAVEVQILQRAEILSQVGAAYFGAVNRSVADMATPFITVCQEFANLPSTLEGATSVPETSEDPAQRVLWLKEQFEWALASDATVWVEALGPGVGAITASSGALKKVGQRSARSLFTAVSNLGRASTGVPTKELRGIARRNATMAQLGGGPRAAGGWGIAGGKAVLAAVAALPTAIVVGGVFASGLVNGRREQEAKVTAAEEFLARTEERFEAVITHMKESTEILEIVTVHGSWSFEAWQESLASPSGKPVREWSGLDELQQARYRKLMHVTACLTALLVLAPEELLTAPSARLPMIGELTFGDGQTTKQADETTSGTLGTDAAEASVDMELPLAAFEELQERYREIRNYTRKEIRASLGRRS</sequence>
<reference evidence="3 4" key="1">
    <citation type="submission" date="2019-05" db="EMBL/GenBank/DDBJ databases">
        <title>Draft genome sequence of Actinomadura geliboluensis A8036.</title>
        <authorList>
            <person name="Saricaoglu S."/>
            <person name="Isik K."/>
        </authorList>
    </citation>
    <scope>NUCLEOTIDE SEQUENCE [LARGE SCALE GENOMIC DNA]</scope>
    <source>
        <strain evidence="3 4">A8036</strain>
    </source>
</reference>
<dbReference type="SMART" id="SM00530">
    <property type="entry name" value="HTH_XRE"/>
    <property type="match status" value="1"/>
</dbReference>